<dbReference type="PANTHER" id="PTHR43798:SF5">
    <property type="entry name" value="MONOACYLGLYCEROL LIPASE ABHD6"/>
    <property type="match status" value="1"/>
</dbReference>
<proteinExistence type="predicted"/>
<dbReference type="AlphaFoldDB" id="A0A2R3STY9"/>
<dbReference type="ESTHER" id="9hyph-a0a2r3sty9">
    <property type="family name" value="AHL-acylase"/>
</dbReference>
<dbReference type="GO" id="GO:0046464">
    <property type="term" value="P:acylglycerol catabolic process"/>
    <property type="evidence" value="ECO:0007669"/>
    <property type="project" value="TreeGrafter"/>
</dbReference>
<evidence type="ECO:0000259" key="1">
    <source>
        <dbReference type="Pfam" id="PF00561"/>
    </source>
</evidence>
<accession>A0A2R3STY9</accession>
<sequence length="270" mass="29712">MQKQHVETRHGRLEVMTSAGKGAAVLLIHGNSACKEVFHKQFESDLAHDFRLIAFDLPGHGASANAAEPQKSYTLHGYAQAAADVLKALDVSSVAVFGWSLGGHIGLEMIAQQAPVSRLMITGTPPFSKEPDSVGQAFVPSEELKYGGQRDLDDEQAQSYARHVVHPDKPTPDFVVDAVRRTDGLTRQTMFENILADNIADQQHMAENCPVPLAILNGAEDHFINNAHIASLNYKNLWEETIFLLPQVGHAAFLEKPQVFNRILSRFLRG</sequence>
<feature type="domain" description="AB hydrolase-1" evidence="1">
    <location>
        <begin position="24"/>
        <end position="257"/>
    </location>
</feature>
<reference evidence="2" key="1">
    <citation type="submission" date="2017-08" db="EMBL/GenBank/DDBJ databases">
        <authorList>
            <person name="de Groot N.N."/>
        </authorList>
    </citation>
    <scope>NUCLEOTIDE SEQUENCE</scope>
    <source>
        <strain evidence="2">WZZ003</strain>
    </source>
</reference>
<dbReference type="SMR" id="A0A2R3STY9"/>
<dbReference type="Pfam" id="PF00561">
    <property type="entry name" value="Abhydrolase_1"/>
    <property type="match status" value="1"/>
</dbReference>
<dbReference type="InterPro" id="IPR000073">
    <property type="entry name" value="AB_hydrolase_1"/>
</dbReference>
<dbReference type="GO" id="GO:0047372">
    <property type="term" value="F:monoacylglycerol lipase activity"/>
    <property type="evidence" value="ECO:0007669"/>
    <property type="project" value="TreeGrafter"/>
</dbReference>
<name>A0A2R3STY9_9HYPH</name>
<dbReference type="PRINTS" id="PR00111">
    <property type="entry name" value="ABHYDROLASE"/>
</dbReference>
<dbReference type="SUPFAM" id="SSF53474">
    <property type="entry name" value="alpha/beta-Hydrolases"/>
    <property type="match status" value="1"/>
</dbReference>
<organism evidence="2">
    <name type="scientific">Pseudochrobactrum asaccharolyticum</name>
    <dbReference type="NCBI Taxonomy" id="354351"/>
    <lineage>
        <taxon>Bacteria</taxon>
        <taxon>Pseudomonadati</taxon>
        <taxon>Pseudomonadota</taxon>
        <taxon>Alphaproteobacteria</taxon>
        <taxon>Hyphomicrobiales</taxon>
        <taxon>Brucellaceae</taxon>
        <taxon>Pseudochrobactrum</taxon>
    </lineage>
</organism>
<dbReference type="InterPro" id="IPR029058">
    <property type="entry name" value="AB_hydrolase_fold"/>
</dbReference>
<protein>
    <submittedName>
        <fullName evidence="2">Esterase</fullName>
    </submittedName>
</protein>
<dbReference type="PANTHER" id="PTHR43798">
    <property type="entry name" value="MONOACYLGLYCEROL LIPASE"/>
    <property type="match status" value="1"/>
</dbReference>
<dbReference type="EMBL" id="MF591571">
    <property type="protein sequence ID" value="AVP77530.1"/>
    <property type="molecule type" value="Genomic_DNA"/>
</dbReference>
<dbReference type="GO" id="GO:0016020">
    <property type="term" value="C:membrane"/>
    <property type="evidence" value="ECO:0007669"/>
    <property type="project" value="TreeGrafter"/>
</dbReference>
<dbReference type="InterPro" id="IPR050266">
    <property type="entry name" value="AB_hydrolase_sf"/>
</dbReference>
<evidence type="ECO:0000313" key="2">
    <source>
        <dbReference type="EMBL" id="AVP77530.1"/>
    </source>
</evidence>
<dbReference type="Gene3D" id="3.40.50.1820">
    <property type="entry name" value="alpha/beta hydrolase"/>
    <property type="match status" value="1"/>
</dbReference>